<protein>
    <recommendedName>
        <fullName evidence="2">Retrotransposon gag domain-containing protein</fullName>
    </recommendedName>
</protein>
<evidence type="ECO:0000313" key="3">
    <source>
        <dbReference type="EMBL" id="CAA0819377.1"/>
    </source>
</evidence>
<evidence type="ECO:0000313" key="4">
    <source>
        <dbReference type="Proteomes" id="UP001153555"/>
    </source>
</evidence>
<dbReference type="InterPro" id="IPR021109">
    <property type="entry name" value="Peptidase_aspartic_dom_sf"/>
</dbReference>
<reference evidence="3" key="1">
    <citation type="submission" date="2019-12" db="EMBL/GenBank/DDBJ databases">
        <authorList>
            <person name="Scholes J."/>
        </authorList>
    </citation>
    <scope>NUCLEOTIDE SEQUENCE</scope>
</reference>
<name>A0A9N7R9J0_STRHE</name>
<evidence type="ECO:0000259" key="2">
    <source>
        <dbReference type="Pfam" id="PF03732"/>
    </source>
</evidence>
<dbReference type="Gene3D" id="2.40.70.10">
    <property type="entry name" value="Acid Proteases"/>
    <property type="match status" value="1"/>
</dbReference>
<feature type="region of interest" description="Disordered" evidence="1">
    <location>
        <begin position="272"/>
        <end position="311"/>
    </location>
</feature>
<organism evidence="3 4">
    <name type="scientific">Striga hermonthica</name>
    <name type="common">Purple witchweed</name>
    <name type="synonym">Buchnera hermonthica</name>
    <dbReference type="NCBI Taxonomy" id="68872"/>
    <lineage>
        <taxon>Eukaryota</taxon>
        <taxon>Viridiplantae</taxon>
        <taxon>Streptophyta</taxon>
        <taxon>Embryophyta</taxon>
        <taxon>Tracheophyta</taxon>
        <taxon>Spermatophyta</taxon>
        <taxon>Magnoliopsida</taxon>
        <taxon>eudicotyledons</taxon>
        <taxon>Gunneridae</taxon>
        <taxon>Pentapetalae</taxon>
        <taxon>asterids</taxon>
        <taxon>lamiids</taxon>
        <taxon>Lamiales</taxon>
        <taxon>Orobanchaceae</taxon>
        <taxon>Buchnereae</taxon>
        <taxon>Striga</taxon>
    </lineage>
</organism>
<dbReference type="InterPro" id="IPR005162">
    <property type="entry name" value="Retrotrans_gag_dom"/>
</dbReference>
<comment type="caution">
    <text evidence="3">The sequence shown here is derived from an EMBL/GenBank/DDBJ whole genome shotgun (WGS) entry which is preliminary data.</text>
</comment>
<dbReference type="Pfam" id="PF13650">
    <property type="entry name" value="Asp_protease_2"/>
    <property type="match status" value="1"/>
</dbReference>
<dbReference type="PANTHER" id="PTHR15503">
    <property type="entry name" value="LDOC1 RELATED"/>
    <property type="match status" value="1"/>
</dbReference>
<dbReference type="EMBL" id="CACSLK010018944">
    <property type="protein sequence ID" value="CAA0819377.1"/>
    <property type="molecule type" value="Genomic_DNA"/>
</dbReference>
<dbReference type="Proteomes" id="UP001153555">
    <property type="component" value="Unassembled WGS sequence"/>
</dbReference>
<feature type="compositionally biased region" description="Basic residues" evidence="1">
    <location>
        <begin position="283"/>
        <end position="294"/>
    </location>
</feature>
<feature type="non-terminal residue" evidence="3">
    <location>
        <position position="1"/>
    </location>
</feature>
<dbReference type="AlphaFoldDB" id="A0A9N7R9J0"/>
<dbReference type="PANTHER" id="PTHR15503:SF45">
    <property type="entry name" value="RNA-DIRECTED DNA POLYMERASE HOMOLOG"/>
    <property type="match status" value="1"/>
</dbReference>
<proteinExistence type="predicted"/>
<accession>A0A9N7R9J0</accession>
<dbReference type="OrthoDB" id="912717at2759"/>
<feature type="non-terminal residue" evidence="3">
    <location>
        <position position="451"/>
    </location>
</feature>
<gene>
    <name evidence="3" type="ORF">SHERM_17849</name>
</gene>
<feature type="domain" description="Retrotransposon gag" evidence="2">
    <location>
        <begin position="140"/>
        <end position="235"/>
    </location>
</feature>
<dbReference type="SUPFAM" id="SSF50630">
    <property type="entry name" value="Acid proteases"/>
    <property type="match status" value="1"/>
</dbReference>
<feature type="compositionally biased region" description="Basic and acidic residues" evidence="1">
    <location>
        <begin position="272"/>
        <end position="282"/>
    </location>
</feature>
<evidence type="ECO:0000256" key="1">
    <source>
        <dbReference type="SAM" id="MobiDB-lite"/>
    </source>
</evidence>
<dbReference type="Pfam" id="PF03732">
    <property type="entry name" value="Retrotrans_gag"/>
    <property type="match status" value="1"/>
</dbReference>
<dbReference type="InterPro" id="IPR032567">
    <property type="entry name" value="RTL1-rel"/>
</dbReference>
<keyword evidence="4" id="KW-1185">Reference proteome</keyword>
<sequence>LEDMMGRPPQTPVYAAVFERLQTTDDALADLSKKVDAMVNSVESLPEFVEGRMDSTRDEFMLLSEAVESKVKKIMDDVSLLKRVGASVLEEQRQFPSKVRIPDPKTFDGTRDAKDVENFLWDMEAYFHVARVLDDEKVSIASMFLSGDAKLWWRARASDDVSANREGIKTWDVMKRELRDQFLPCNTDWVAREALRNLKQEGAVREYVKVFSSLMLDISEMSERDKLFNFMAGLQGWAQAELQRQRVSDLPTAMAAAERLVDFKVIGASDSSEHVKDSTKKDGKSKKFKGGKHREKSDEGSSGTPRDTSKQMMVDRSRGCFLCDGDHLMKDCPKRFKAKANALVVKGDACDDEGTIGLNSLVLLNNVSVQDESCSGLMFVKAAVKDKQIMAMVDSGASHSFMNETMASRLGLKLEPSDGLRMKSATRTTPIKGVAEVDMVIGPWKGTCKVH</sequence>